<dbReference type="Pfam" id="PF00425">
    <property type="entry name" value="Chorismate_bind"/>
    <property type="match status" value="1"/>
</dbReference>
<feature type="domain" description="Chorismate-utilising enzyme C-terminal" evidence="6">
    <location>
        <begin position="88"/>
        <end position="342"/>
    </location>
</feature>
<evidence type="ECO:0000256" key="5">
    <source>
        <dbReference type="ARBA" id="ARBA00041564"/>
    </source>
</evidence>
<protein>
    <recommendedName>
        <fullName evidence="3">isochorismate synthase</fullName>
        <ecNumber evidence="3">5.4.4.2</ecNumber>
    </recommendedName>
    <alternativeName>
        <fullName evidence="5">Isochorismate mutase</fullName>
    </alternativeName>
</protein>
<dbReference type="InterPro" id="IPR004561">
    <property type="entry name" value="IsoChor_synthase"/>
</dbReference>
<evidence type="ECO:0000313" key="8">
    <source>
        <dbReference type="Proteomes" id="UP000035009"/>
    </source>
</evidence>
<evidence type="ECO:0000256" key="4">
    <source>
        <dbReference type="ARBA" id="ARBA00023235"/>
    </source>
</evidence>
<dbReference type="eggNOG" id="COG1169">
    <property type="taxonomic scope" value="Bacteria"/>
</dbReference>
<dbReference type="PANTHER" id="PTHR42839">
    <property type="entry name" value="ISOCHORISMATE SYNTHASE ENTC"/>
    <property type="match status" value="1"/>
</dbReference>
<dbReference type="SUPFAM" id="SSF56322">
    <property type="entry name" value="ADC synthase"/>
    <property type="match status" value="1"/>
</dbReference>
<organism evidence="7 8">
    <name type="scientific">Gordonia malaquae NBRC 108250</name>
    <dbReference type="NCBI Taxonomy" id="1223542"/>
    <lineage>
        <taxon>Bacteria</taxon>
        <taxon>Bacillati</taxon>
        <taxon>Actinomycetota</taxon>
        <taxon>Actinomycetes</taxon>
        <taxon>Mycobacteriales</taxon>
        <taxon>Gordoniaceae</taxon>
        <taxon>Gordonia</taxon>
    </lineage>
</organism>
<dbReference type="Proteomes" id="UP000035009">
    <property type="component" value="Unassembled WGS sequence"/>
</dbReference>
<dbReference type="EC" id="5.4.4.2" evidence="3"/>
<dbReference type="OrthoDB" id="9806579at2"/>
<dbReference type="NCBIfam" id="TIGR00543">
    <property type="entry name" value="isochor_syn"/>
    <property type="match status" value="1"/>
</dbReference>
<gene>
    <name evidence="7" type="ORF">GM1_002_02400</name>
</gene>
<dbReference type="GO" id="GO:0009697">
    <property type="term" value="P:salicylic acid biosynthetic process"/>
    <property type="evidence" value="ECO:0007669"/>
    <property type="project" value="TreeGrafter"/>
</dbReference>
<comment type="catalytic activity">
    <reaction evidence="1">
        <text>chorismate = isochorismate</text>
        <dbReference type="Rhea" id="RHEA:18985"/>
        <dbReference type="ChEBI" id="CHEBI:29748"/>
        <dbReference type="ChEBI" id="CHEBI:29780"/>
        <dbReference type="EC" id="5.4.4.2"/>
    </reaction>
</comment>
<sequence length="352" mass="37270">MTAAMRWRSASVDLSASALLSEGPAALDHTRFAQSMQAAAADAHRGRVFAALPFRRDQASTIVLPIGPEPERRAIEESEFRDGGQSSPDDYRDGVRLLLEAFADGDVEKAVLARYRDLSCTEPCDPLAIAGRLAADNPAAYVFALPVADGRHLVGASPELLIAKSGTSVRSHPLAGSARRSPDSATDRARADALTASEKDRREHAYVVDAICDVLAPYCARLSAPEPGLLGTDSMWHLGTEITAELRDPELPVGELAALLHPTPAVCGTPRMAAYDLISEAESFDRGFFAGAVGWSDAHGDGEWAVSIRCGDVWSDRIRAYAGAGIVVGSEPDAELAETSGKLSTFLAAVST</sequence>
<proteinExistence type="inferred from homology"/>
<evidence type="ECO:0000259" key="6">
    <source>
        <dbReference type="Pfam" id="PF00425"/>
    </source>
</evidence>
<evidence type="ECO:0000256" key="1">
    <source>
        <dbReference type="ARBA" id="ARBA00000799"/>
    </source>
</evidence>
<evidence type="ECO:0000313" key="7">
    <source>
        <dbReference type="EMBL" id="GAC78262.1"/>
    </source>
</evidence>
<keyword evidence="4" id="KW-0413">Isomerase</keyword>
<name>M3USN8_GORML</name>
<evidence type="ECO:0000256" key="2">
    <source>
        <dbReference type="ARBA" id="ARBA00005297"/>
    </source>
</evidence>
<dbReference type="PANTHER" id="PTHR42839:SF2">
    <property type="entry name" value="ISOCHORISMATE SYNTHASE ENTC"/>
    <property type="match status" value="1"/>
</dbReference>
<dbReference type="EMBL" id="BAOP01000002">
    <property type="protein sequence ID" value="GAC78262.1"/>
    <property type="molecule type" value="Genomic_DNA"/>
</dbReference>
<reference evidence="7 8" key="1">
    <citation type="submission" date="2013-02" db="EMBL/GenBank/DDBJ databases">
        <title>Whole genome shotgun sequence of Gordonia malaquae NBRC 108250.</title>
        <authorList>
            <person name="Yoshida I."/>
            <person name="Hosoyama A."/>
            <person name="Tsuchikane K."/>
            <person name="Ando Y."/>
            <person name="Baba S."/>
            <person name="Ohji S."/>
            <person name="Hamada M."/>
            <person name="Tamura T."/>
            <person name="Yamazoe A."/>
            <person name="Yamazaki S."/>
            <person name="Fujita N."/>
        </authorList>
    </citation>
    <scope>NUCLEOTIDE SEQUENCE [LARGE SCALE GENOMIC DNA]</scope>
    <source>
        <strain evidence="7 8">NBRC 108250</strain>
    </source>
</reference>
<dbReference type="RefSeq" id="WP_008376138.1">
    <property type="nucleotide sequence ID" value="NZ_BAOP01000002.1"/>
</dbReference>
<dbReference type="InterPro" id="IPR005801">
    <property type="entry name" value="ADC_synthase"/>
</dbReference>
<dbReference type="InterPro" id="IPR015890">
    <property type="entry name" value="Chorismate_C"/>
</dbReference>
<accession>M3USN8</accession>
<comment type="similarity">
    <text evidence="2">Belongs to the isochorismate synthase family.</text>
</comment>
<comment type="caution">
    <text evidence="7">The sequence shown here is derived from an EMBL/GenBank/DDBJ whole genome shotgun (WGS) entry which is preliminary data.</text>
</comment>
<dbReference type="Gene3D" id="3.60.120.10">
    <property type="entry name" value="Anthranilate synthase"/>
    <property type="match status" value="1"/>
</dbReference>
<dbReference type="STRING" id="410332.SAMN04488550_3645"/>
<dbReference type="AlphaFoldDB" id="M3USN8"/>
<evidence type="ECO:0000256" key="3">
    <source>
        <dbReference type="ARBA" id="ARBA00012824"/>
    </source>
</evidence>
<keyword evidence="8" id="KW-1185">Reference proteome</keyword>
<dbReference type="GO" id="GO:0008909">
    <property type="term" value="F:isochorismate synthase activity"/>
    <property type="evidence" value="ECO:0007669"/>
    <property type="project" value="UniProtKB-EC"/>
</dbReference>